<keyword evidence="4" id="KW-1185">Reference proteome</keyword>
<dbReference type="EMBL" id="CAID01000005">
    <property type="protein sequence ID" value="CAL53928.1"/>
    <property type="molecule type" value="Genomic_DNA"/>
</dbReference>
<feature type="region of interest" description="Disordered" evidence="1">
    <location>
        <begin position="1"/>
        <end position="33"/>
    </location>
</feature>
<feature type="domain" description="25S rRNA (uridine-N(3))-methyltransferase BMT5-like" evidence="2">
    <location>
        <begin position="106"/>
        <end position="288"/>
    </location>
</feature>
<protein>
    <recommendedName>
        <fullName evidence="2">25S rRNA (uridine-N(3))-methyltransferase BMT5-like domain-containing protein</fullName>
    </recommendedName>
</protein>
<dbReference type="PANTHER" id="PTHR11538">
    <property type="entry name" value="PHENYLALANYL-TRNA SYNTHETASE"/>
    <property type="match status" value="1"/>
</dbReference>
<dbReference type="Gene3D" id="3.40.50.150">
    <property type="entry name" value="Vaccinia Virus protein VP39"/>
    <property type="match status" value="1"/>
</dbReference>
<name>Q019J7_OSTTA</name>
<dbReference type="Proteomes" id="UP000009170">
    <property type="component" value="Unassembled WGS sequence"/>
</dbReference>
<accession>Q019J7</accession>
<gene>
    <name evidence="3" type="ORF">OT_ostta05g01720</name>
</gene>
<dbReference type="KEGG" id="ota:OT_ostta05g01720"/>
<comment type="caution">
    <text evidence="3">The sequence shown here is derived from an EMBL/GenBank/DDBJ whole genome shotgun (WGS) entry which is preliminary data.</text>
</comment>
<dbReference type="GO" id="GO:0005737">
    <property type="term" value="C:cytoplasm"/>
    <property type="evidence" value="ECO:0007669"/>
    <property type="project" value="TreeGrafter"/>
</dbReference>
<organism evidence="3 4">
    <name type="scientific">Ostreococcus tauri</name>
    <name type="common">Marine green alga</name>
    <dbReference type="NCBI Taxonomy" id="70448"/>
    <lineage>
        <taxon>Eukaryota</taxon>
        <taxon>Viridiplantae</taxon>
        <taxon>Chlorophyta</taxon>
        <taxon>Mamiellophyceae</taxon>
        <taxon>Mamiellales</taxon>
        <taxon>Bathycoccaceae</taxon>
        <taxon>Ostreococcus</taxon>
    </lineage>
</organism>
<reference evidence="3 4" key="2">
    <citation type="journal article" date="2014" name="BMC Genomics">
        <title>An improved genome of the model marine alga Ostreococcus tauri unfolds by assessing Illumina de novo assemblies.</title>
        <authorList>
            <person name="Blanc-Mathieu R."/>
            <person name="Verhelst B."/>
            <person name="Derelle E."/>
            <person name="Rombauts S."/>
            <person name="Bouget F.Y."/>
            <person name="Carre I."/>
            <person name="Chateau A."/>
            <person name="Eyre-Walker A."/>
            <person name="Grimsley N."/>
            <person name="Moreau H."/>
            <person name="Piegu B."/>
            <person name="Rivals E."/>
            <person name="Schackwitz W."/>
            <person name="Van de Peer Y."/>
            <person name="Piganeau G."/>
        </authorList>
    </citation>
    <scope>NUCLEOTIDE SEQUENCE [LARGE SCALE GENOMIC DNA]</scope>
    <source>
        <strain evidence="4">OTTH 0595 / CCAP 157/2 / RCC745</strain>
    </source>
</reference>
<dbReference type="Pfam" id="PF10354">
    <property type="entry name" value="BMT5-like"/>
    <property type="match status" value="1"/>
</dbReference>
<dbReference type="InParanoid" id="Q019J7"/>
<evidence type="ECO:0000313" key="3">
    <source>
        <dbReference type="EMBL" id="CAL53928.1"/>
    </source>
</evidence>
<dbReference type="OMA" id="PERRIKH"/>
<sequence length="328" mass="34689">MPSFTRRGSAWGGPGPARDAANDDGTTRSRKRAAIASTSAPPLFVGVDAVTCARNGCVPCRRIVFACAGETTAANARPEACPRWNATGVEGGKRVGLYARRRGRVLTVGDGDFTFSAALARTLGGKTIAATSYESEASLMEIYGKTCLETLRGLKERGVEVAHGVDASELAKTLPERCRKLGPFDAVVWNFPCVARDADGTAQEAALHGVDARSAEELEANRALVERFVAGAAELLAEDGGEIHITHKVGMQGDWNIEKAAASVGASGLVCAGAVVFDRMAYPGYRPRKALVAKSFPVTDARTFVFTNSTNGESVTLQRKSKHVIKVC</sequence>
<dbReference type="GeneID" id="9835179"/>
<dbReference type="InterPro" id="IPR019446">
    <property type="entry name" value="BMT5-like"/>
</dbReference>
<dbReference type="AlphaFoldDB" id="Q019J7"/>
<proteinExistence type="predicted"/>
<reference evidence="4" key="1">
    <citation type="journal article" date="2006" name="Proc. Natl. Acad. Sci. U.S.A.">
        <title>Genome analysis of the smallest free-living eukaryote Ostreococcus tauri unveils many unique features.</title>
        <authorList>
            <person name="Derelle E."/>
            <person name="Ferraz C."/>
            <person name="Rombauts S."/>
            <person name="Rouze P."/>
            <person name="Worden A.Z."/>
            <person name="Robbens S."/>
            <person name="Partensky F."/>
            <person name="Degroeve S."/>
            <person name="Echeynie S."/>
            <person name="Cooke R."/>
            <person name="Saeys Y."/>
            <person name="Wuyts J."/>
            <person name="Jabbari K."/>
            <person name="Bowler C."/>
            <person name="Panaud O."/>
            <person name="Piegu B."/>
            <person name="Ball S.G."/>
            <person name="Ral J.-P."/>
            <person name="Bouget F.-Y."/>
            <person name="Piganeau G."/>
            <person name="De Baets B."/>
            <person name="Picard A."/>
            <person name="Delseny M."/>
            <person name="Demaille J."/>
            <person name="Van de Peer Y."/>
            <person name="Moreau H."/>
        </authorList>
    </citation>
    <scope>NUCLEOTIDE SEQUENCE [LARGE SCALE GENOMIC DNA]</scope>
    <source>
        <strain evidence="4">OTTH 0595 / CCAP 157/2 / RCC745</strain>
    </source>
</reference>
<dbReference type="GO" id="GO:0070042">
    <property type="term" value="F:rRNA (uridine-N3-)-methyltransferase activity"/>
    <property type="evidence" value="ECO:0007669"/>
    <property type="project" value="InterPro"/>
</dbReference>
<dbReference type="PANTHER" id="PTHR11538:SF104">
    <property type="entry name" value="25S RRNA (URIDINE-N(3))-METHYLTRANSFERASE BMT5-LIKE DOMAIN-CONTAINING PROTEIN"/>
    <property type="match status" value="1"/>
</dbReference>
<dbReference type="RefSeq" id="XP_003079270.1">
    <property type="nucleotide sequence ID" value="XM_003079222.1"/>
</dbReference>
<evidence type="ECO:0000313" key="4">
    <source>
        <dbReference type="Proteomes" id="UP000009170"/>
    </source>
</evidence>
<dbReference type="InterPro" id="IPR029063">
    <property type="entry name" value="SAM-dependent_MTases_sf"/>
</dbReference>
<evidence type="ECO:0000259" key="2">
    <source>
        <dbReference type="Pfam" id="PF10354"/>
    </source>
</evidence>
<dbReference type="OrthoDB" id="544642at2759"/>
<evidence type="ECO:0000256" key="1">
    <source>
        <dbReference type="SAM" id="MobiDB-lite"/>
    </source>
</evidence>
<dbReference type="GO" id="GO:0070475">
    <property type="term" value="P:rRNA base methylation"/>
    <property type="evidence" value="ECO:0007669"/>
    <property type="project" value="InterPro"/>
</dbReference>